<feature type="chain" id="PRO_5047392227" evidence="1">
    <location>
        <begin position="23"/>
        <end position="108"/>
    </location>
</feature>
<proteinExistence type="predicted"/>
<reference evidence="2 3" key="1">
    <citation type="submission" date="2023-10" db="EMBL/GenBank/DDBJ databases">
        <title>Two novel species belonging to the OM43/NOR5 clade.</title>
        <authorList>
            <person name="Park M."/>
        </authorList>
    </citation>
    <scope>NUCLEOTIDE SEQUENCE [LARGE SCALE GENOMIC DNA]</scope>
    <source>
        <strain evidence="2 3">IMCC45268</strain>
    </source>
</reference>
<accession>A0ABZ0IG08</accession>
<feature type="signal peptide" evidence="1">
    <location>
        <begin position="1"/>
        <end position="22"/>
    </location>
</feature>
<keyword evidence="1" id="KW-0732">Signal</keyword>
<organism evidence="2 3">
    <name type="scientific">Congregibacter brevis</name>
    <dbReference type="NCBI Taxonomy" id="3081201"/>
    <lineage>
        <taxon>Bacteria</taxon>
        <taxon>Pseudomonadati</taxon>
        <taxon>Pseudomonadota</taxon>
        <taxon>Gammaproteobacteria</taxon>
        <taxon>Cellvibrionales</taxon>
        <taxon>Halieaceae</taxon>
        <taxon>Congregibacter</taxon>
    </lineage>
</organism>
<name>A0ABZ0IG08_9GAMM</name>
<protein>
    <submittedName>
        <fullName evidence="2">Uncharacterized protein</fullName>
    </submittedName>
</protein>
<evidence type="ECO:0000313" key="2">
    <source>
        <dbReference type="EMBL" id="WOJ98469.1"/>
    </source>
</evidence>
<gene>
    <name evidence="2" type="ORF">R0137_07830</name>
</gene>
<sequence length="108" mass="11331">MKKVLVSSIGIILATGAVSAFAGKQDRENLAQCKADIESYYGDSTRTRLRSIKRSSGETHLRLMVNPKDGENTVIVCSVSSDGASSLATGDGVALSSPEAEQKVSLAQ</sequence>
<keyword evidence="3" id="KW-1185">Reference proteome</keyword>
<dbReference type="EMBL" id="CP136865">
    <property type="protein sequence ID" value="WOJ98469.1"/>
    <property type="molecule type" value="Genomic_DNA"/>
</dbReference>
<evidence type="ECO:0000256" key="1">
    <source>
        <dbReference type="SAM" id="SignalP"/>
    </source>
</evidence>
<dbReference type="Proteomes" id="UP001626549">
    <property type="component" value="Chromosome"/>
</dbReference>
<dbReference type="RefSeq" id="WP_407329830.1">
    <property type="nucleotide sequence ID" value="NZ_CP136865.1"/>
</dbReference>
<evidence type="ECO:0000313" key="3">
    <source>
        <dbReference type="Proteomes" id="UP001626549"/>
    </source>
</evidence>